<evidence type="ECO:0000313" key="2">
    <source>
        <dbReference type="EMBL" id="VAV90760.1"/>
    </source>
</evidence>
<dbReference type="InterPro" id="IPR035901">
    <property type="entry name" value="GIY-YIG_endonuc_sf"/>
</dbReference>
<evidence type="ECO:0000259" key="1">
    <source>
        <dbReference type="PROSITE" id="PS50164"/>
    </source>
</evidence>
<gene>
    <name evidence="2" type="ORF">MNBD_ALPHA04-57</name>
</gene>
<dbReference type="EMBL" id="UOEF01000109">
    <property type="protein sequence ID" value="VAV90760.1"/>
    <property type="molecule type" value="Genomic_DNA"/>
</dbReference>
<dbReference type="SUPFAM" id="SSF82771">
    <property type="entry name" value="GIY-YIG endonuclease"/>
    <property type="match status" value="1"/>
</dbReference>
<dbReference type="PANTHER" id="PTHR34477:SF5">
    <property type="entry name" value="BSL5627 PROTEIN"/>
    <property type="match status" value="1"/>
</dbReference>
<dbReference type="InterPro" id="IPR050190">
    <property type="entry name" value="UPF0213_domain"/>
</dbReference>
<protein>
    <submittedName>
        <fullName evidence="2">Excinuclease ABC, C subunit-like</fullName>
    </submittedName>
</protein>
<dbReference type="PANTHER" id="PTHR34477">
    <property type="entry name" value="UPF0213 PROTEIN YHBQ"/>
    <property type="match status" value="1"/>
</dbReference>
<organism evidence="2">
    <name type="scientific">hydrothermal vent metagenome</name>
    <dbReference type="NCBI Taxonomy" id="652676"/>
    <lineage>
        <taxon>unclassified sequences</taxon>
        <taxon>metagenomes</taxon>
        <taxon>ecological metagenomes</taxon>
    </lineage>
</organism>
<dbReference type="AlphaFoldDB" id="A0A3B0RCF2"/>
<sequence length="96" mass="11598">MEKGGFVYIVTNKRNGTLYIGVTSNLIQRIWQHREGVADGFTKKHGCKILIWYEQFGEIEMAIQREKKMKEWKRLWKLREIEEMNPDWSDLFESLF</sequence>
<feature type="domain" description="GIY-YIG" evidence="1">
    <location>
        <begin position="3"/>
        <end position="79"/>
    </location>
</feature>
<dbReference type="Gene3D" id="3.40.1440.10">
    <property type="entry name" value="GIY-YIG endonuclease"/>
    <property type="match status" value="1"/>
</dbReference>
<dbReference type="InterPro" id="IPR000305">
    <property type="entry name" value="GIY-YIG_endonuc"/>
</dbReference>
<proteinExistence type="predicted"/>
<dbReference type="PROSITE" id="PS50164">
    <property type="entry name" value="GIY_YIG"/>
    <property type="match status" value="1"/>
</dbReference>
<dbReference type="Pfam" id="PF01541">
    <property type="entry name" value="GIY-YIG"/>
    <property type="match status" value="1"/>
</dbReference>
<dbReference type="CDD" id="cd10448">
    <property type="entry name" value="GIY-YIG_unchar_3"/>
    <property type="match status" value="1"/>
</dbReference>
<name>A0A3B0RCF2_9ZZZZ</name>
<reference evidence="2" key="1">
    <citation type="submission" date="2018-06" db="EMBL/GenBank/DDBJ databases">
        <authorList>
            <person name="Zhirakovskaya E."/>
        </authorList>
    </citation>
    <scope>NUCLEOTIDE SEQUENCE</scope>
</reference>
<dbReference type="SMART" id="SM00465">
    <property type="entry name" value="GIYc"/>
    <property type="match status" value="1"/>
</dbReference>
<accession>A0A3B0RCF2</accession>